<reference evidence="1" key="1">
    <citation type="journal article" date="2020" name="Phytopathology">
        <title>Genome sequence of the chestnut blight fungus Cryphonectria parasitica EP155: A fundamental resource for an archetypical invasive plant pathogen.</title>
        <authorList>
            <person name="Crouch J.A."/>
            <person name="Dawe A."/>
            <person name="Aerts A."/>
            <person name="Barry K."/>
            <person name="Churchill A.C.L."/>
            <person name="Grimwood J."/>
            <person name="Hillman B."/>
            <person name="Milgroom M.G."/>
            <person name="Pangilinan J."/>
            <person name="Smith M."/>
            <person name="Salamov A."/>
            <person name="Schmutz J."/>
            <person name="Yadav J."/>
            <person name="Grigoriev I.V."/>
            <person name="Nuss D."/>
        </authorList>
    </citation>
    <scope>NUCLEOTIDE SEQUENCE</scope>
    <source>
        <strain evidence="1">EP155</strain>
    </source>
</reference>
<accession>A0A9P4XUN9</accession>
<comment type="caution">
    <text evidence="1">The sequence shown here is derived from an EMBL/GenBank/DDBJ whole genome shotgun (WGS) entry which is preliminary data.</text>
</comment>
<organism evidence="1 2">
    <name type="scientific">Cryphonectria parasitica (strain ATCC 38755 / EP155)</name>
    <dbReference type="NCBI Taxonomy" id="660469"/>
    <lineage>
        <taxon>Eukaryota</taxon>
        <taxon>Fungi</taxon>
        <taxon>Dikarya</taxon>
        <taxon>Ascomycota</taxon>
        <taxon>Pezizomycotina</taxon>
        <taxon>Sordariomycetes</taxon>
        <taxon>Sordariomycetidae</taxon>
        <taxon>Diaporthales</taxon>
        <taxon>Cryphonectriaceae</taxon>
        <taxon>Cryphonectria-Endothia species complex</taxon>
        <taxon>Cryphonectria</taxon>
    </lineage>
</organism>
<proteinExistence type="predicted"/>
<name>A0A9P4XUN9_CRYP1</name>
<keyword evidence="2" id="KW-1185">Reference proteome</keyword>
<evidence type="ECO:0000313" key="2">
    <source>
        <dbReference type="Proteomes" id="UP000803844"/>
    </source>
</evidence>
<sequence>EKMAHAVRCDLDMIEELNCMEAEELAREQQACVPVDPLSEKFSALVLGELS</sequence>
<feature type="non-terminal residue" evidence="1">
    <location>
        <position position="1"/>
    </location>
</feature>
<dbReference type="RefSeq" id="XP_040772302.1">
    <property type="nucleotide sequence ID" value="XM_040917771.1"/>
</dbReference>
<protein>
    <submittedName>
        <fullName evidence="1">Uncharacterized protein</fullName>
    </submittedName>
</protein>
<gene>
    <name evidence="1" type="ORF">M406DRAFT_265918</name>
</gene>
<dbReference type="EMBL" id="MU032351">
    <property type="protein sequence ID" value="KAF3761323.1"/>
    <property type="molecule type" value="Genomic_DNA"/>
</dbReference>
<dbReference type="Proteomes" id="UP000803844">
    <property type="component" value="Unassembled WGS sequence"/>
</dbReference>
<evidence type="ECO:0000313" key="1">
    <source>
        <dbReference type="EMBL" id="KAF3761323.1"/>
    </source>
</evidence>
<dbReference type="GeneID" id="63834900"/>
<dbReference type="AlphaFoldDB" id="A0A9P4XUN9"/>